<proteinExistence type="predicted"/>
<dbReference type="AlphaFoldDB" id="A0A2P4X4N8"/>
<keyword evidence="1" id="KW-0479">Metal-binding</keyword>
<feature type="region of interest" description="Disordered" evidence="3">
    <location>
        <begin position="1"/>
        <end position="167"/>
    </location>
</feature>
<keyword evidence="1" id="KW-0862">Zinc</keyword>
<keyword evidence="2" id="KW-0175">Coiled coil</keyword>
<reference evidence="5 6" key="1">
    <citation type="journal article" date="2017" name="Genome Biol. Evol.">
        <title>Phytophthora megakarya and P. palmivora, closely related causal agents of cacao black pod rot, underwent increases in genome sizes and gene numbers by different mechanisms.</title>
        <authorList>
            <person name="Ali S.S."/>
            <person name="Shao J."/>
            <person name="Lary D.J."/>
            <person name="Kronmiller B."/>
            <person name="Shen D."/>
            <person name="Strem M.D."/>
            <person name="Amoako-Attah I."/>
            <person name="Akrofi A.Y."/>
            <person name="Begoude B.A."/>
            <person name="Ten Hoopen G.M."/>
            <person name="Coulibaly K."/>
            <person name="Kebe B.I."/>
            <person name="Melnick R.L."/>
            <person name="Guiltinan M.J."/>
            <person name="Tyler B.M."/>
            <person name="Meinhardt L.W."/>
            <person name="Bailey B.A."/>
        </authorList>
    </citation>
    <scope>NUCLEOTIDE SEQUENCE [LARGE SCALE GENOMIC DNA]</scope>
    <source>
        <strain evidence="6">sbr112.9</strain>
    </source>
</reference>
<name>A0A2P4X4N8_9STRA</name>
<dbReference type="InterPro" id="IPR038446">
    <property type="entry name" value="CEBP_ZZ_sf"/>
</dbReference>
<accession>A0A2P4X4N8</accession>
<dbReference type="Gene3D" id="4.10.640.40">
    <property type="entry name" value="Cytoplasmic polyadenylation element-binding protein, ZZ domain"/>
    <property type="match status" value="1"/>
</dbReference>
<feature type="compositionally biased region" description="Polar residues" evidence="3">
    <location>
        <begin position="69"/>
        <end position="102"/>
    </location>
</feature>
<dbReference type="EMBL" id="NCKW01016859">
    <property type="protein sequence ID" value="POM60511.1"/>
    <property type="molecule type" value="Genomic_DNA"/>
</dbReference>
<evidence type="ECO:0000256" key="3">
    <source>
        <dbReference type="SAM" id="MobiDB-lite"/>
    </source>
</evidence>
<evidence type="ECO:0000313" key="6">
    <source>
        <dbReference type="Proteomes" id="UP000237271"/>
    </source>
</evidence>
<evidence type="ECO:0000313" key="5">
    <source>
        <dbReference type="EMBL" id="POM60511.1"/>
    </source>
</evidence>
<evidence type="ECO:0000259" key="4">
    <source>
        <dbReference type="PROSITE" id="PS50119"/>
    </source>
</evidence>
<dbReference type="CDD" id="cd19757">
    <property type="entry name" value="Bbox1"/>
    <property type="match status" value="2"/>
</dbReference>
<dbReference type="InterPro" id="IPR000315">
    <property type="entry name" value="Znf_B-box"/>
</dbReference>
<keyword evidence="1" id="KW-0863">Zinc-finger</keyword>
<evidence type="ECO:0000256" key="1">
    <source>
        <dbReference type="PROSITE-ProRule" id="PRU00024"/>
    </source>
</evidence>
<feature type="compositionally biased region" description="Low complexity" evidence="3">
    <location>
        <begin position="57"/>
        <end position="68"/>
    </location>
</feature>
<feature type="compositionally biased region" description="Polar residues" evidence="3">
    <location>
        <begin position="158"/>
        <end position="167"/>
    </location>
</feature>
<organism evidence="5 6">
    <name type="scientific">Phytophthora palmivora</name>
    <dbReference type="NCBI Taxonomy" id="4796"/>
    <lineage>
        <taxon>Eukaryota</taxon>
        <taxon>Sar</taxon>
        <taxon>Stramenopiles</taxon>
        <taxon>Oomycota</taxon>
        <taxon>Peronosporomycetes</taxon>
        <taxon>Peronosporales</taxon>
        <taxon>Peronosporaceae</taxon>
        <taxon>Phytophthora</taxon>
    </lineage>
</organism>
<keyword evidence="6" id="KW-1185">Reference proteome</keyword>
<dbReference type="OrthoDB" id="164085at2759"/>
<dbReference type="GO" id="GO:0008270">
    <property type="term" value="F:zinc ion binding"/>
    <property type="evidence" value="ECO:0007669"/>
    <property type="project" value="UniProtKB-KW"/>
</dbReference>
<comment type="caution">
    <text evidence="5">The sequence shown here is derived from an EMBL/GenBank/DDBJ whole genome shotgun (WGS) entry which is preliminary data.</text>
</comment>
<protein>
    <recommendedName>
        <fullName evidence="4">B box-type domain-containing protein</fullName>
    </recommendedName>
</protein>
<sequence length="737" mass="79698">MEGRAPASVAAGALGDDPLVAPPSMDVVGPSPASSIASHFDAIPTGPVASSQATVQSTTHTTPSGSPTRLTATSITQSRQQEQTNQPMTPETASSERSTSDGAPTPTESEKGTSSTQINGNRDQNGAQPVANGSAQGTGQQQIQVNSQTAGNGPAVSGEQNTRQVGQTKNKRWFEVLPIVLQNFRTHNREQIRQLMTPRCELCERKKIDKKAEVKCNQEGCILIGGSLCMTCWKATHSSEGARKHRWVAASICQQCQLAPIAYWCAECDLKFCMECFDQIHSVARTKRHRKLATEGAPGTCLATSNWSTNFQNVIIQMIAARKRTHPSSNVISSNSTSGKRKRDVEVIIIDDEEDENESATNIVPDEPGTTDQTAEINGTQQNGITPSTSTHSQVPILPNSRLEPIPFDQGLINTAPAPLASPVRFQAVQTSSAYSTASMSNGVDINASVGNIQWNNSAPLFGASSMGNGSNSMTYPSNGMMQVAPATIPTSVNTTGGVWSATSAISTDLASTSNPNNLLPLGGAVFAENALVDSLVDRYHEVNQKVTVLELKSEQLTKQIAVATCQGPYVAGPIMTTLNKLQPVLEAAKKQRDKLLIAMIIQSNDIMACVRLLRLVDLGDVPQVPVISHRKCLQISNEINQHKKKLIELNQTLSETLAQSHAVSSTWENTLIRTTSANIQVHEKSIKKLKKDREVEIVRIVQFSRNVREALKIAFQLNLEVQLQQKQHHQQFQQNG</sequence>
<feature type="compositionally biased region" description="Polar residues" evidence="3">
    <location>
        <begin position="112"/>
        <end position="151"/>
    </location>
</feature>
<dbReference type="Proteomes" id="UP000237271">
    <property type="component" value="Unassembled WGS sequence"/>
</dbReference>
<dbReference type="PROSITE" id="PS50119">
    <property type="entry name" value="ZF_BBOX"/>
    <property type="match status" value="1"/>
</dbReference>
<evidence type="ECO:0000256" key="2">
    <source>
        <dbReference type="SAM" id="Coils"/>
    </source>
</evidence>
<feature type="coiled-coil region" evidence="2">
    <location>
        <begin position="633"/>
        <end position="693"/>
    </location>
</feature>
<gene>
    <name evidence="5" type="ORF">PHPALM_30630</name>
</gene>
<feature type="domain" description="B box-type" evidence="4">
    <location>
        <begin position="248"/>
        <end position="294"/>
    </location>
</feature>